<gene>
    <name evidence="2" type="ORF">PPNO1_LOCUS8774</name>
</gene>
<reference evidence="2" key="1">
    <citation type="submission" date="2022-11" db="EMBL/GenBank/DDBJ databases">
        <authorList>
            <person name="Scott C."/>
            <person name="Bruce N."/>
        </authorList>
    </citation>
    <scope>NUCLEOTIDE SEQUENCE</scope>
</reference>
<accession>A0A9P1MDS8</accession>
<organism evidence="2 3">
    <name type="scientific">Parascedosporium putredinis</name>
    <dbReference type="NCBI Taxonomy" id="1442378"/>
    <lineage>
        <taxon>Eukaryota</taxon>
        <taxon>Fungi</taxon>
        <taxon>Dikarya</taxon>
        <taxon>Ascomycota</taxon>
        <taxon>Pezizomycotina</taxon>
        <taxon>Sordariomycetes</taxon>
        <taxon>Hypocreomycetidae</taxon>
        <taxon>Microascales</taxon>
        <taxon>Microascaceae</taxon>
        <taxon>Parascedosporium</taxon>
    </lineage>
</organism>
<feature type="transmembrane region" description="Helical" evidence="1">
    <location>
        <begin position="38"/>
        <end position="60"/>
    </location>
</feature>
<evidence type="ECO:0000256" key="1">
    <source>
        <dbReference type="SAM" id="Phobius"/>
    </source>
</evidence>
<dbReference type="AlphaFoldDB" id="A0A9P1MDS8"/>
<sequence length="241" mass="27561">MLLGPINSVDCIVFCIFLAAHLIRTVGFWRTARHALRAVPLIVFDIPLLLARRLLFAWGFNVIAPDQFTCTASAFEVIAVQCTRWSHVNLPLDILRAFFGRGVVRPFLRWRMLRHFFFWSPVTCEDYEGHEVDPAVKGIWIKEDPDEDPDLVVYYIHGGGFIMGSPSFYLEYLIALHSMLRDTFKNPYIFAIEYTRPCCAIPHSAARSPKRLRPRLIGSQIQGSGLPDGRLCRRHIGFDAP</sequence>
<proteinExistence type="predicted"/>
<comment type="caution">
    <text evidence="2">The sequence shown here is derived from an EMBL/GenBank/DDBJ whole genome shotgun (WGS) entry which is preliminary data.</text>
</comment>
<dbReference type="SUPFAM" id="SSF53474">
    <property type="entry name" value="alpha/beta-Hydrolases"/>
    <property type="match status" value="1"/>
</dbReference>
<evidence type="ECO:0000313" key="3">
    <source>
        <dbReference type="Proteomes" id="UP000838763"/>
    </source>
</evidence>
<keyword evidence="3" id="KW-1185">Reference proteome</keyword>
<keyword evidence="1" id="KW-1133">Transmembrane helix</keyword>
<dbReference type="EMBL" id="CALLCH030000019">
    <property type="protein sequence ID" value="CAI4219205.1"/>
    <property type="molecule type" value="Genomic_DNA"/>
</dbReference>
<feature type="transmembrane region" description="Helical" evidence="1">
    <location>
        <begin position="6"/>
        <end position="26"/>
    </location>
</feature>
<dbReference type="OrthoDB" id="408631at2759"/>
<keyword evidence="1" id="KW-0472">Membrane</keyword>
<dbReference type="Gene3D" id="3.40.50.1820">
    <property type="entry name" value="alpha/beta hydrolase"/>
    <property type="match status" value="1"/>
</dbReference>
<keyword evidence="1" id="KW-0812">Transmembrane</keyword>
<dbReference type="InterPro" id="IPR029058">
    <property type="entry name" value="AB_hydrolase_fold"/>
</dbReference>
<evidence type="ECO:0008006" key="4">
    <source>
        <dbReference type="Google" id="ProtNLM"/>
    </source>
</evidence>
<name>A0A9P1MDS8_9PEZI</name>
<protein>
    <recommendedName>
        <fullName evidence="4">Alpha/beta hydrolase fold-3 domain-containing protein</fullName>
    </recommendedName>
</protein>
<evidence type="ECO:0000313" key="2">
    <source>
        <dbReference type="EMBL" id="CAI4219205.1"/>
    </source>
</evidence>
<dbReference type="Proteomes" id="UP000838763">
    <property type="component" value="Unassembled WGS sequence"/>
</dbReference>